<dbReference type="InterPro" id="IPR043504">
    <property type="entry name" value="Peptidase_S1_PA_chymotrypsin"/>
</dbReference>
<dbReference type="Pfam" id="PF13365">
    <property type="entry name" value="Trypsin_2"/>
    <property type="match status" value="1"/>
</dbReference>
<feature type="repeat" description="TPR" evidence="1">
    <location>
        <begin position="302"/>
        <end position="335"/>
    </location>
</feature>
<dbReference type="PANTHER" id="PTHR43019:SF23">
    <property type="entry name" value="PROTEASE DO-LIKE 5, CHLOROPLASTIC"/>
    <property type="match status" value="1"/>
</dbReference>
<dbReference type="InterPro" id="IPR009003">
    <property type="entry name" value="Peptidase_S1_PA"/>
</dbReference>
<feature type="compositionally biased region" description="Basic and acidic residues" evidence="2">
    <location>
        <begin position="210"/>
        <end position="224"/>
    </location>
</feature>
<dbReference type="PROSITE" id="PS50005">
    <property type="entry name" value="TPR"/>
    <property type="match status" value="1"/>
</dbReference>
<keyword evidence="6" id="KW-1185">Reference proteome</keyword>
<feature type="region of interest" description="Disordered" evidence="2">
    <location>
        <begin position="193"/>
        <end position="230"/>
    </location>
</feature>
<keyword evidence="4" id="KW-0732">Signal</keyword>
<feature type="signal peptide" evidence="4">
    <location>
        <begin position="1"/>
        <end position="27"/>
    </location>
</feature>
<evidence type="ECO:0000313" key="6">
    <source>
        <dbReference type="Proteomes" id="UP001370100"/>
    </source>
</evidence>
<accession>A0ABU8N9J0</accession>
<keyword evidence="3" id="KW-0472">Membrane</keyword>
<comment type="caution">
    <text evidence="5">The sequence shown here is derived from an EMBL/GenBank/DDBJ whole genome shotgun (WGS) entry which is preliminary data.</text>
</comment>
<feature type="compositionally biased region" description="Pro residues" evidence="2">
    <location>
        <begin position="405"/>
        <end position="446"/>
    </location>
</feature>
<keyword evidence="1" id="KW-0802">TPR repeat</keyword>
<feature type="transmembrane region" description="Helical" evidence="3">
    <location>
        <begin position="360"/>
        <end position="384"/>
    </location>
</feature>
<keyword evidence="3" id="KW-1133">Transmembrane helix</keyword>
<reference evidence="5 6" key="1">
    <citation type="submission" date="2024-03" db="EMBL/GenBank/DDBJ databases">
        <title>Actinomycetospora sp. OC33-EN06, a novel actinomycete isolated from wild orchid (Aerides multiflora).</title>
        <authorList>
            <person name="Suriyachadkun C."/>
        </authorList>
    </citation>
    <scope>NUCLEOTIDE SEQUENCE [LARGE SCALE GENOMIC DNA]</scope>
    <source>
        <strain evidence="5 6">OC33-EN06</strain>
    </source>
</reference>
<evidence type="ECO:0000256" key="1">
    <source>
        <dbReference type="PROSITE-ProRule" id="PRU00339"/>
    </source>
</evidence>
<organism evidence="5 6">
    <name type="scientific">Actinomycetospora aeridis</name>
    <dbReference type="NCBI Taxonomy" id="3129231"/>
    <lineage>
        <taxon>Bacteria</taxon>
        <taxon>Bacillati</taxon>
        <taxon>Actinomycetota</taxon>
        <taxon>Actinomycetes</taxon>
        <taxon>Pseudonocardiales</taxon>
        <taxon>Pseudonocardiaceae</taxon>
        <taxon>Actinomycetospora</taxon>
    </lineage>
</organism>
<proteinExistence type="predicted"/>
<dbReference type="Proteomes" id="UP001370100">
    <property type="component" value="Unassembled WGS sequence"/>
</dbReference>
<feature type="chain" id="PRO_5045098318" evidence="4">
    <location>
        <begin position="28"/>
        <end position="461"/>
    </location>
</feature>
<dbReference type="PRINTS" id="PR00834">
    <property type="entry name" value="PROTEASES2C"/>
</dbReference>
<feature type="region of interest" description="Disordered" evidence="2">
    <location>
        <begin position="392"/>
        <end position="461"/>
    </location>
</feature>
<evidence type="ECO:0000256" key="2">
    <source>
        <dbReference type="SAM" id="MobiDB-lite"/>
    </source>
</evidence>
<evidence type="ECO:0000313" key="5">
    <source>
        <dbReference type="EMBL" id="MEJ2889082.1"/>
    </source>
</evidence>
<name>A0ABU8N9J0_9PSEU</name>
<sequence>MTRPWSSVLAGVVAGSALLLTAAPALATTPAEPAYPRERVVAEVLPAVTYLETRSEAVVRERGSGREIGTVSVTGSCSGVVVSNDGHIATAGHCVHPDDIRNAMARDLAERLEARGVGPRDRLYAFILIRYEFEGRTPGSPIDRTVTAVRADSSSGAGTRMPARIVDAEPNRRGDVALLDVDATDLPAVTLAPAGDLTPGTPVTTVGYPADRDRALDPSREPSWKDGTVSSVQARGGIPFVEVSAAMAPGMSGGPAVDGRGRVIGLNSMGLDESGSFNFVAPTSTLSTMLDRHGVRTGPGPVDLAYRAGLDHRVSGENADAVAAFRETLRLRPDHGRAQEQLQLAEAAYLADGDASERPAMVWGVAGGAVLLLLVATTVTVIVVRRRRRAADPVGPQYPIGPQYPMGPPTGPLPPATWPYGPPPQGTYPQAPQPPVVSPFGPPAPRTPAHEEPPSRTDTVC</sequence>
<dbReference type="Gene3D" id="2.40.10.10">
    <property type="entry name" value="Trypsin-like serine proteases"/>
    <property type="match status" value="2"/>
</dbReference>
<evidence type="ECO:0000256" key="3">
    <source>
        <dbReference type="SAM" id="Phobius"/>
    </source>
</evidence>
<dbReference type="RefSeq" id="WP_337716293.1">
    <property type="nucleotide sequence ID" value="NZ_JBBEGL010000006.1"/>
</dbReference>
<protein>
    <submittedName>
        <fullName evidence="5">Trypsin-like peptidase domain-containing protein</fullName>
    </submittedName>
</protein>
<keyword evidence="3" id="KW-0812">Transmembrane</keyword>
<dbReference type="SUPFAM" id="SSF50494">
    <property type="entry name" value="Trypsin-like serine proteases"/>
    <property type="match status" value="1"/>
</dbReference>
<gene>
    <name evidence="5" type="ORF">WCD41_21660</name>
</gene>
<dbReference type="PANTHER" id="PTHR43019">
    <property type="entry name" value="SERINE ENDOPROTEASE DEGS"/>
    <property type="match status" value="1"/>
</dbReference>
<feature type="compositionally biased region" description="Low complexity" evidence="2">
    <location>
        <begin position="198"/>
        <end position="207"/>
    </location>
</feature>
<dbReference type="EMBL" id="JBBEGL010000006">
    <property type="protein sequence ID" value="MEJ2889082.1"/>
    <property type="molecule type" value="Genomic_DNA"/>
</dbReference>
<evidence type="ECO:0000256" key="4">
    <source>
        <dbReference type="SAM" id="SignalP"/>
    </source>
</evidence>
<dbReference type="InterPro" id="IPR019734">
    <property type="entry name" value="TPR_rpt"/>
</dbReference>
<dbReference type="InterPro" id="IPR001940">
    <property type="entry name" value="Peptidase_S1C"/>
</dbReference>